<keyword evidence="4" id="KW-1133">Transmembrane helix</keyword>
<gene>
    <name evidence="6" type="ORF">PMN70_08520</name>
</gene>
<evidence type="ECO:0000256" key="2">
    <source>
        <dbReference type="ARBA" id="ARBA00022448"/>
    </source>
</evidence>
<evidence type="ECO:0000256" key="3">
    <source>
        <dbReference type="ARBA" id="ARBA00022692"/>
    </source>
</evidence>
<dbReference type="InterPro" id="IPR001991">
    <property type="entry name" value="Na-dicarboxylate_symporter"/>
</dbReference>
<dbReference type="GO" id="GO:0016020">
    <property type="term" value="C:membrane"/>
    <property type="evidence" value="ECO:0007669"/>
    <property type="project" value="UniProtKB-SubCell"/>
</dbReference>
<organism evidence="6 7">
    <name type="scientific">Bifidobacterium pseudocatenulatum</name>
    <dbReference type="NCBI Taxonomy" id="28026"/>
    <lineage>
        <taxon>Bacteria</taxon>
        <taxon>Bacillati</taxon>
        <taxon>Actinomycetota</taxon>
        <taxon>Actinomycetes</taxon>
        <taxon>Bifidobacteriales</taxon>
        <taxon>Bifidobacteriaceae</taxon>
        <taxon>Bifidobacterium</taxon>
    </lineage>
</organism>
<evidence type="ECO:0000256" key="1">
    <source>
        <dbReference type="ARBA" id="ARBA00004141"/>
    </source>
</evidence>
<keyword evidence="3" id="KW-0812">Transmembrane</keyword>
<dbReference type="Gene3D" id="1.10.3860.10">
    <property type="entry name" value="Sodium:dicarboxylate symporter"/>
    <property type="match status" value="1"/>
</dbReference>
<dbReference type="InterPro" id="IPR036458">
    <property type="entry name" value="Na:dicarbo_symporter_sf"/>
</dbReference>
<protein>
    <submittedName>
        <fullName evidence="6">Cation:dicarboxylase symporter family transporter</fullName>
    </submittedName>
</protein>
<dbReference type="Proteomes" id="UP001212008">
    <property type="component" value="Unassembled WGS sequence"/>
</dbReference>
<comment type="caution">
    <text evidence="6">The sequence shown here is derived from an EMBL/GenBank/DDBJ whole genome shotgun (WGS) entry which is preliminary data.</text>
</comment>
<evidence type="ECO:0000313" key="6">
    <source>
        <dbReference type="EMBL" id="MDB6492230.1"/>
    </source>
</evidence>
<comment type="subcellular location">
    <subcellularLocation>
        <location evidence="1">Membrane</location>
        <topology evidence="1">Multi-pass membrane protein</topology>
    </subcellularLocation>
</comment>
<evidence type="ECO:0000313" key="7">
    <source>
        <dbReference type="Proteomes" id="UP001212008"/>
    </source>
</evidence>
<dbReference type="SUPFAM" id="SSF118215">
    <property type="entry name" value="Proton glutamate symport protein"/>
    <property type="match status" value="1"/>
</dbReference>
<proteinExistence type="predicted"/>
<reference evidence="6 7" key="1">
    <citation type="submission" date="2023-01" db="EMBL/GenBank/DDBJ databases">
        <title>Human gut microbiome strain richness.</title>
        <authorList>
            <person name="Chen-Liaw A."/>
        </authorList>
    </citation>
    <scope>NUCLEOTIDE SEQUENCE [LARGE SCALE GENOMIC DNA]</scope>
    <source>
        <strain evidence="6 7">RTP21311st1_C8_RTP21311_201001</strain>
    </source>
</reference>
<dbReference type="EMBL" id="JAQKRA010000007">
    <property type="protein sequence ID" value="MDB6492230.1"/>
    <property type="molecule type" value="Genomic_DNA"/>
</dbReference>
<dbReference type="AlphaFoldDB" id="A0ABD4W9G1"/>
<dbReference type="RefSeq" id="WP_226558406.1">
    <property type="nucleotide sequence ID" value="NZ_BCYD01000054.1"/>
</dbReference>
<sequence>MRKPYSSCCLTLTKLNPIHFFKAFFPAGVVAFTSESSIGTIPVTVRQLRSAGVP</sequence>
<evidence type="ECO:0000256" key="5">
    <source>
        <dbReference type="ARBA" id="ARBA00023136"/>
    </source>
</evidence>
<name>A0ABD4W9G1_BIFPS</name>
<dbReference type="Pfam" id="PF00375">
    <property type="entry name" value="SDF"/>
    <property type="match status" value="1"/>
</dbReference>
<evidence type="ECO:0000256" key="4">
    <source>
        <dbReference type="ARBA" id="ARBA00022989"/>
    </source>
</evidence>
<keyword evidence="5" id="KW-0472">Membrane</keyword>
<accession>A0ABD4W9G1</accession>
<keyword evidence="2" id="KW-0813">Transport</keyword>